<dbReference type="PANTHER" id="PTHR31260">
    <property type="entry name" value="CYSTATIN/MONELLIN SUPERFAMILY PROTEIN"/>
    <property type="match status" value="1"/>
</dbReference>
<evidence type="ECO:0000313" key="1">
    <source>
        <dbReference type="EMBL" id="KAG2320912.1"/>
    </source>
</evidence>
<proteinExistence type="predicted"/>
<protein>
    <submittedName>
        <fullName evidence="1">Uncharacterized protein</fullName>
    </submittedName>
</protein>
<dbReference type="AlphaFoldDB" id="A0A8X7W104"/>
<evidence type="ECO:0000313" key="2">
    <source>
        <dbReference type="Proteomes" id="UP000886595"/>
    </source>
</evidence>
<dbReference type="PANTHER" id="PTHR31260:SF35">
    <property type="entry name" value="MALECTIN-LIKE DOMAIN-CONTAINING PROTEIN"/>
    <property type="match status" value="1"/>
</dbReference>
<comment type="caution">
    <text evidence="1">The sequence shown here is derived from an EMBL/GenBank/DDBJ whole genome shotgun (WGS) entry which is preliminary data.</text>
</comment>
<keyword evidence="2" id="KW-1185">Reference proteome</keyword>
<dbReference type="Pfam" id="PF04776">
    <property type="entry name" value="protein_MS5"/>
    <property type="match status" value="1"/>
</dbReference>
<reference evidence="1 2" key="1">
    <citation type="submission" date="2020-02" db="EMBL/GenBank/DDBJ databases">
        <authorList>
            <person name="Ma Q."/>
            <person name="Huang Y."/>
            <person name="Song X."/>
            <person name="Pei D."/>
        </authorList>
    </citation>
    <scope>NUCLEOTIDE SEQUENCE [LARGE SCALE GENOMIC DNA]</scope>
    <source>
        <strain evidence="1">Sxm20200214</strain>
        <tissue evidence="1">Leaf</tissue>
    </source>
</reference>
<dbReference type="EMBL" id="JAAMPC010000003">
    <property type="protein sequence ID" value="KAG2320912.1"/>
    <property type="molecule type" value="Genomic_DNA"/>
</dbReference>
<sequence>MSTLDIPSVGSYSVQRDYWHQVNESEGFDLENVSLPSNSGVITGLLPFDCVRYSYPYPVMVNLYAKVGLHRYNMLKGTNFQLDSLVKFNMLQNCLSSFYMTLLAHEPALDPLEKTFQVKESEWQANDWIPMYLELVICAHDRMIQKRDVLSQLEILEVAIETGIEDVEPPTERLKAKSANVLHKV</sequence>
<accession>A0A8X7W104</accession>
<organism evidence="1 2">
    <name type="scientific">Brassica carinata</name>
    <name type="common">Ethiopian mustard</name>
    <name type="synonym">Abyssinian cabbage</name>
    <dbReference type="NCBI Taxonomy" id="52824"/>
    <lineage>
        <taxon>Eukaryota</taxon>
        <taxon>Viridiplantae</taxon>
        <taxon>Streptophyta</taxon>
        <taxon>Embryophyta</taxon>
        <taxon>Tracheophyta</taxon>
        <taxon>Spermatophyta</taxon>
        <taxon>Magnoliopsida</taxon>
        <taxon>eudicotyledons</taxon>
        <taxon>Gunneridae</taxon>
        <taxon>Pentapetalae</taxon>
        <taxon>rosids</taxon>
        <taxon>malvids</taxon>
        <taxon>Brassicales</taxon>
        <taxon>Brassicaceae</taxon>
        <taxon>Brassiceae</taxon>
        <taxon>Brassica</taxon>
    </lineage>
</organism>
<name>A0A8X7W104_BRACI</name>
<dbReference type="InterPro" id="IPR006462">
    <property type="entry name" value="MS5"/>
</dbReference>
<gene>
    <name evidence="1" type="ORF">Bca52824_014125</name>
</gene>
<dbReference type="Proteomes" id="UP000886595">
    <property type="component" value="Unassembled WGS sequence"/>
</dbReference>
<dbReference type="NCBIfam" id="TIGR01572">
    <property type="entry name" value="A_thl_para_3677"/>
    <property type="match status" value="1"/>
</dbReference>